<dbReference type="InterPro" id="IPR015797">
    <property type="entry name" value="NUDIX_hydrolase-like_dom_sf"/>
</dbReference>
<reference evidence="12" key="1">
    <citation type="journal article" date="2019" name="Int. J. Syst. Evol. Microbiol.">
        <title>The Global Catalogue of Microorganisms (GCM) 10K type strain sequencing project: providing services to taxonomists for standard genome sequencing and annotation.</title>
        <authorList>
            <consortium name="The Broad Institute Genomics Platform"/>
            <consortium name="The Broad Institute Genome Sequencing Center for Infectious Disease"/>
            <person name="Wu L."/>
            <person name="Ma J."/>
        </authorList>
    </citation>
    <scope>NUCLEOTIDE SEQUENCE [LARGE SCALE GENOMIC DNA]</scope>
    <source>
        <strain evidence="12">JCM 17563</strain>
    </source>
</reference>
<dbReference type="NCBIfam" id="NF001299">
    <property type="entry name" value="PRK00241.1"/>
    <property type="match status" value="1"/>
</dbReference>
<dbReference type="PROSITE" id="PS00893">
    <property type="entry name" value="NUDIX_BOX"/>
    <property type="match status" value="1"/>
</dbReference>
<sequence>MPPDIFFAGPGLDRADQLRGAPERLAELAEATGARELIWEHGLPALDPDGALRWGPLRDPALFLGIDGDTPCFSPVGAEGGDLRAQFGALAHLTAADAPVFAAATSLSSWHRRHRFCANCGSSSEIVRGGWSRRCGACQAEHFPRVDPVVIMLAEHDGRVLLGRQPRFPPQRYSALAGFVEVGEALEDAVARELFEEAGVRVDDVRYVASQPWPFPSSLMIACTAKARDDALTIDTTELEDARWFTRAEVAAAMAGEIDPAFVAPPPFAIAHSLLAHWLAA</sequence>
<evidence type="ECO:0000256" key="8">
    <source>
        <dbReference type="ARBA" id="ARBA00023027"/>
    </source>
</evidence>
<evidence type="ECO:0000256" key="3">
    <source>
        <dbReference type="ARBA" id="ARBA00009595"/>
    </source>
</evidence>
<keyword evidence="7" id="KW-0460">Magnesium</keyword>
<protein>
    <recommendedName>
        <fullName evidence="4">NAD(+) diphosphatase</fullName>
        <ecNumber evidence="4">3.6.1.22</ecNumber>
    </recommendedName>
</protein>
<evidence type="ECO:0000256" key="5">
    <source>
        <dbReference type="ARBA" id="ARBA00022723"/>
    </source>
</evidence>
<dbReference type="Gene3D" id="3.90.79.10">
    <property type="entry name" value="Nucleoside Triphosphate Pyrophosphohydrolase"/>
    <property type="match status" value="1"/>
</dbReference>
<comment type="similarity">
    <text evidence="3">Belongs to the Nudix hydrolase family. NudC subfamily.</text>
</comment>
<evidence type="ECO:0000313" key="11">
    <source>
        <dbReference type="EMBL" id="GAA4023626.1"/>
    </source>
</evidence>
<dbReference type="SUPFAM" id="SSF55811">
    <property type="entry name" value="Nudix"/>
    <property type="match status" value="1"/>
</dbReference>
<comment type="cofactor">
    <cofactor evidence="1">
        <name>Mg(2+)</name>
        <dbReference type="ChEBI" id="CHEBI:18420"/>
    </cofactor>
</comment>
<dbReference type="CDD" id="cd03429">
    <property type="entry name" value="NUDIX_NADH_pyrophosphatase_Nudt13"/>
    <property type="match status" value="1"/>
</dbReference>
<comment type="caution">
    <text evidence="11">The sequence shown here is derived from an EMBL/GenBank/DDBJ whole genome shotgun (WGS) entry which is preliminary data.</text>
</comment>
<dbReference type="Pfam" id="PF00293">
    <property type="entry name" value="NUDIX"/>
    <property type="match status" value="1"/>
</dbReference>
<keyword evidence="12" id="KW-1185">Reference proteome</keyword>
<dbReference type="Gene3D" id="3.90.79.20">
    <property type="match status" value="1"/>
</dbReference>
<feature type="domain" description="Nudix hydrolase" evidence="10">
    <location>
        <begin position="144"/>
        <end position="276"/>
    </location>
</feature>
<dbReference type="Pfam" id="PF09297">
    <property type="entry name" value="Zn_ribbon_NUD"/>
    <property type="match status" value="1"/>
</dbReference>
<evidence type="ECO:0000256" key="6">
    <source>
        <dbReference type="ARBA" id="ARBA00022801"/>
    </source>
</evidence>
<comment type="cofactor">
    <cofactor evidence="2">
        <name>Zn(2+)</name>
        <dbReference type="ChEBI" id="CHEBI:29105"/>
    </cofactor>
</comment>
<dbReference type="EC" id="3.6.1.22" evidence="4"/>
<dbReference type="InterPro" id="IPR049734">
    <property type="entry name" value="NudC-like_C"/>
</dbReference>
<name>A0ABP7TB34_9SPHN</name>
<dbReference type="PANTHER" id="PTHR42904">
    <property type="entry name" value="NUDIX HYDROLASE, NUDC SUBFAMILY"/>
    <property type="match status" value="1"/>
</dbReference>
<evidence type="ECO:0000256" key="9">
    <source>
        <dbReference type="ARBA" id="ARBA00023679"/>
    </source>
</evidence>
<keyword evidence="6" id="KW-0378">Hydrolase</keyword>
<dbReference type="InterPro" id="IPR000086">
    <property type="entry name" value="NUDIX_hydrolase_dom"/>
</dbReference>
<dbReference type="InterPro" id="IPR015376">
    <property type="entry name" value="Znr_NADH_PPase"/>
</dbReference>
<comment type="catalytic activity">
    <reaction evidence="9">
        <text>a 5'-end NAD(+)-phospho-ribonucleoside in mRNA + H2O = a 5'-end phospho-adenosine-phospho-ribonucleoside in mRNA + beta-nicotinamide D-ribonucleotide + 2 H(+)</text>
        <dbReference type="Rhea" id="RHEA:60876"/>
        <dbReference type="Rhea" id="RHEA-COMP:15698"/>
        <dbReference type="Rhea" id="RHEA-COMP:15719"/>
        <dbReference type="ChEBI" id="CHEBI:14649"/>
        <dbReference type="ChEBI" id="CHEBI:15377"/>
        <dbReference type="ChEBI" id="CHEBI:15378"/>
        <dbReference type="ChEBI" id="CHEBI:144029"/>
        <dbReference type="ChEBI" id="CHEBI:144051"/>
    </reaction>
    <physiologicalReaction direction="left-to-right" evidence="9">
        <dbReference type="Rhea" id="RHEA:60877"/>
    </physiologicalReaction>
</comment>
<dbReference type="InterPro" id="IPR020084">
    <property type="entry name" value="NUDIX_hydrolase_CS"/>
</dbReference>
<evidence type="ECO:0000256" key="4">
    <source>
        <dbReference type="ARBA" id="ARBA00012381"/>
    </source>
</evidence>
<organism evidence="11 12">
    <name type="scientific">Sphingomonas swuensis</name>
    <dbReference type="NCBI Taxonomy" id="977800"/>
    <lineage>
        <taxon>Bacteria</taxon>
        <taxon>Pseudomonadati</taxon>
        <taxon>Pseudomonadota</taxon>
        <taxon>Alphaproteobacteria</taxon>
        <taxon>Sphingomonadales</taxon>
        <taxon>Sphingomonadaceae</taxon>
        <taxon>Sphingomonas</taxon>
    </lineage>
</organism>
<gene>
    <name evidence="11" type="primary">nudC</name>
    <name evidence="11" type="ORF">GCM10022280_25480</name>
</gene>
<dbReference type="Proteomes" id="UP001500235">
    <property type="component" value="Unassembled WGS sequence"/>
</dbReference>
<evidence type="ECO:0000256" key="7">
    <source>
        <dbReference type="ARBA" id="ARBA00022842"/>
    </source>
</evidence>
<evidence type="ECO:0000256" key="1">
    <source>
        <dbReference type="ARBA" id="ARBA00001946"/>
    </source>
</evidence>
<dbReference type="InterPro" id="IPR050241">
    <property type="entry name" value="NAD-cap_RNA_hydrolase_NudC"/>
</dbReference>
<proteinExistence type="inferred from homology"/>
<dbReference type="PANTHER" id="PTHR42904:SF6">
    <property type="entry name" value="NAD-CAPPED RNA HYDROLASE NUDT12"/>
    <property type="match status" value="1"/>
</dbReference>
<evidence type="ECO:0000259" key="10">
    <source>
        <dbReference type="PROSITE" id="PS51462"/>
    </source>
</evidence>
<keyword evidence="5" id="KW-0479">Metal-binding</keyword>
<keyword evidence="8" id="KW-0520">NAD</keyword>
<dbReference type="RefSeq" id="WP_344707773.1">
    <property type="nucleotide sequence ID" value="NZ_BAABBQ010000001.1"/>
</dbReference>
<dbReference type="EMBL" id="BAABBQ010000001">
    <property type="protein sequence ID" value="GAA4023626.1"/>
    <property type="molecule type" value="Genomic_DNA"/>
</dbReference>
<dbReference type="PROSITE" id="PS51462">
    <property type="entry name" value="NUDIX"/>
    <property type="match status" value="1"/>
</dbReference>
<accession>A0ABP7TB34</accession>
<evidence type="ECO:0000256" key="2">
    <source>
        <dbReference type="ARBA" id="ARBA00001947"/>
    </source>
</evidence>
<evidence type="ECO:0000313" key="12">
    <source>
        <dbReference type="Proteomes" id="UP001500235"/>
    </source>
</evidence>